<dbReference type="SMART" id="SM00456">
    <property type="entry name" value="WW"/>
    <property type="match status" value="2"/>
</dbReference>
<feature type="compositionally biased region" description="Low complexity" evidence="1">
    <location>
        <begin position="809"/>
        <end position="818"/>
    </location>
</feature>
<accession>A0ABQ6MTH6</accession>
<feature type="region of interest" description="Disordered" evidence="1">
    <location>
        <begin position="879"/>
        <end position="905"/>
    </location>
</feature>
<organism evidence="4 5">
    <name type="scientific">Tetraparma gracilis</name>
    <dbReference type="NCBI Taxonomy" id="2962635"/>
    <lineage>
        <taxon>Eukaryota</taxon>
        <taxon>Sar</taxon>
        <taxon>Stramenopiles</taxon>
        <taxon>Ochrophyta</taxon>
        <taxon>Bolidophyceae</taxon>
        <taxon>Parmales</taxon>
        <taxon>Triparmaceae</taxon>
        <taxon>Tetraparma</taxon>
    </lineage>
</organism>
<dbReference type="PANTHER" id="PTHR46967">
    <property type="entry name" value="INSULIN-LIKE GROWTH FACTOR BINDING PROTEIN,N-TERMINAL"/>
    <property type="match status" value="1"/>
</dbReference>
<dbReference type="PROSITE" id="PS50020">
    <property type="entry name" value="WW_DOMAIN_2"/>
    <property type="match status" value="1"/>
</dbReference>
<dbReference type="InterPro" id="IPR009030">
    <property type="entry name" value="Growth_fac_rcpt_cys_sf"/>
</dbReference>
<protein>
    <recommendedName>
        <fullName evidence="3">WW domain-containing protein</fullName>
    </recommendedName>
</protein>
<evidence type="ECO:0000259" key="3">
    <source>
        <dbReference type="PROSITE" id="PS50020"/>
    </source>
</evidence>
<evidence type="ECO:0000313" key="5">
    <source>
        <dbReference type="Proteomes" id="UP001165060"/>
    </source>
</evidence>
<evidence type="ECO:0000256" key="2">
    <source>
        <dbReference type="SAM" id="Phobius"/>
    </source>
</evidence>
<dbReference type="PANTHER" id="PTHR46967:SF2">
    <property type="entry name" value="SUSHI, VON WILLEBRAND FACTOR TYPE A, EGF AND PENTRAXIN DOMAIN-CONTAINING PROTEIN 1-LIKE"/>
    <property type="match status" value="1"/>
</dbReference>
<dbReference type="Proteomes" id="UP001165060">
    <property type="component" value="Unassembled WGS sequence"/>
</dbReference>
<feature type="compositionally biased region" description="Pro residues" evidence="1">
    <location>
        <begin position="168"/>
        <end position="177"/>
    </location>
</feature>
<keyword evidence="5" id="KW-1185">Reference proteome</keyword>
<feature type="region of interest" description="Disordered" evidence="1">
    <location>
        <begin position="721"/>
        <end position="752"/>
    </location>
</feature>
<feature type="compositionally biased region" description="Low complexity" evidence="1">
    <location>
        <begin position="732"/>
        <end position="748"/>
    </location>
</feature>
<feature type="region of interest" description="Disordered" evidence="1">
    <location>
        <begin position="165"/>
        <end position="202"/>
    </location>
</feature>
<proteinExistence type="predicted"/>
<feature type="domain" description="WW" evidence="3">
    <location>
        <begin position="898"/>
        <end position="932"/>
    </location>
</feature>
<evidence type="ECO:0000256" key="1">
    <source>
        <dbReference type="SAM" id="MobiDB-lite"/>
    </source>
</evidence>
<dbReference type="Gene3D" id="2.10.50.10">
    <property type="entry name" value="Tumor Necrosis Factor Receptor, subunit A, domain 2"/>
    <property type="match status" value="1"/>
</dbReference>
<dbReference type="Pfam" id="PF00397">
    <property type="entry name" value="WW"/>
    <property type="match status" value="2"/>
</dbReference>
<name>A0ABQ6MTH6_9STRA</name>
<dbReference type="SUPFAM" id="SSF57184">
    <property type="entry name" value="Growth factor receptor domain"/>
    <property type="match status" value="1"/>
</dbReference>
<dbReference type="Gene3D" id="2.20.70.10">
    <property type="match status" value="2"/>
</dbReference>
<sequence length="1059" mass="114338">AGEKSDEGSNACTECEAGEYSVFGSTTDTCEVCEPGKYAEGTKNVACSQCIFGKYSDTARATTCVECVPGKYRTSFGSTFCEVCQAGRYSGENGKTNCDYCNKLGGSTQGMISGRGATECTPCPAGTEAGLRQGVTFCTACPGGKSSSAGESACNSCGSGKYSDHPPDPTPPPPPVPSSLSYSYSYDESTTPPTPAPTEWDPTPSVVGAETCSPCEAGKYSMGSKAFCNLCPAGRYSLPGAKAAYGSSLSDNTCSPCEAGKYSVAGSPECIYCPDNPPSTEVYTSYSESSNLDMCPEDQTCVYAYGGDDEVEERGGDWGSRQSPFALKSADGETPDYIEGYTVTSCASYKTCGYDDENKLQIVCTECAPEFVGFSLRPSAMGSNELTCPGNTYPTFCLNPEDGFHSCPRDQLQDWDTDSFWPDWRRLSLEPPADSGNLRAHRRADSSSCSFCTCTGRMGLSDCNIADNCVSDDEDCDSEFCICDAGEGSGVECNYMYSEWEDLDEKEIADGDDLWDTDWVDKENGQKSPFDFNLANTADSCKVYVLCSLDSGMTGDTYDIACGLCDEENDFYPAIDPTFDDYKGKCTKDQDLPTHCYKLAPSQYENHDYRFCRDITNNKQEEHCFYWWKDEFVERTPTPMYESPYSDGCSRYDACEAGTNAAGDRIKFDPFDGGEDHFYVTCAACTFGWTAVYGELADVPAEKRCAEAITMEAGKVIIDCLRPETGSPTPSPTRSPTASPTSAPTRAPGFGDTTKKYAKKVLEDPKTLGMIIAGAILLVGGAIFLVRRSKNGGDNDDDEGDKSNLRAGSSWSRSSSYSAKEEKAIEMGAVGKLQSQMSSFFEVANPMKAKAERKAKAKKQEDERMEAAFRQHFPEMAAKADAEAEANSPPPAPAGDPAKEKPTWVAKVDPSSKQTFYYNRKTKAVSWTPPSELGGGGGKAPPPPAKKEATLNERALEVYKNVLGKSAKGLKLADMIGACEEEMGMEDPGGKRPILDRIQSLEFSCHGRRMTRAATAAGEKGGQIVKEFEARFDPQSGCSYYVHLETGASQWEEPPTGTF</sequence>
<dbReference type="CDD" id="cd00201">
    <property type="entry name" value="WW"/>
    <property type="match status" value="2"/>
</dbReference>
<dbReference type="EMBL" id="BRYB01001721">
    <property type="protein sequence ID" value="GMI31995.1"/>
    <property type="molecule type" value="Genomic_DNA"/>
</dbReference>
<feature type="transmembrane region" description="Helical" evidence="2">
    <location>
        <begin position="768"/>
        <end position="786"/>
    </location>
</feature>
<gene>
    <name evidence="4" type="ORF">TeGR_g10736</name>
</gene>
<reference evidence="4 5" key="1">
    <citation type="journal article" date="2023" name="Commun. Biol.">
        <title>Genome analysis of Parmales, the sister group of diatoms, reveals the evolutionary specialization of diatoms from phago-mixotrophs to photoautotrophs.</title>
        <authorList>
            <person name="Ban H."/>
            <person name="Sato S."/>
            <person name="Yoshikawa S."/>
            <person name="Yamada K."/>
            <person name="Nakamura Y."/>
            <person name="Ichinomiya M."/>
            <person name="Sato N."/>
            <person name="Blanc-Mathieu R."/>
            <person name="Endo H."/>
            <person name="Kuwata A."/>
            <person name="Ogata H."/>
        </authorList>
    </citation>
    <scope>NUCLEOTIDE SEQUENCE [LARGE SCALE GENOMIC DNA]</scope>
</reference>
<dbReference type="InterPro" id="IPR001202">
    <property type="entry name" value="WW_dom"/>
</dbReference>
<feature type="region of interest" description="Disordered" evidence="1">
    <location>
        <begin position="791"/>
        <end position="820"/>
    </location>
</feature>
<keyword evidence="2" id="KW-0472">Membrane</keyword>
<feature type="non-terminal residue" evidence="4">
    <location>
        <position position="1"/>
    </location>
</feature>
<keyword evidence="2" id="KW-0812">Transmembrane</keyword>
<feature type="compositionally biased region" description="Low complexity" evidence="1">
    <location>
        <begin position="178"/>
        <end position="202"/>
    </location>
</feature>
<comment type="caution">
    <text evidence="4">The sequence shown here is derived from an EMBL/GenBank/DDBJ whole genome shotgun (WGS) entry which is preliminary data.</text>
</comment>
<keyword evidence="2" id="KW-1133">Transmembrane helix</keyword>
<evidence type="ECO:0000313" key="4">
    <source>
        <dbReference type="EMBL" id="GMI31995.1"/>
    </source>
</evidence>
<dbReference type="SMART" id="SM01411">
    <property type="entry name" value="Ephrin_rec_like"/>
    <property type="match status" value="5"/>
</dbReference>